<dbReference type="EnsemblPlants" id="KEH33236">
    <property type="protein sequence ID" value="KEH33236"/>
    <property type="gene ID" value="MTR_3g029875"/>
</dbReference>
<dbReference type="AlphaFoldDB" id="A0A072UV22"/>
<dbReference type="HOGENOM" id="CLU_2200848_0_0_1"/>
<name>A0A072UV22_MEDTR</name>
<sequence length="108" mass="11528">MIQFPLGTHKSEAEAEKEYFVPMNKTLSLKFFSNFTHFLSFSSSLNKRIFKSTGTGSMSTNSNSPSLSTKNFLLSSGPQSTNGSAANWALGSSSGPTVIVLPVLSITA</sequence>
<evidence type="ECO:0000256" key="1">
    <source>
        <dbReference type="SAM" id="MobiDB-lite"/>
    </source>
</evidence>
<accession>A0A072UV22</accession>
<reference evidence="2 4" key="1">
    <citation type="journal article" date="2011" name="Nature">
        <title>The Medicago genome provides insight into the evolution of rhizobial symbioses.</title>
        <authorList>
            <person name="Young N.D."/>
            <person name="Debelle F."/>
            <person name="Oldroyd G.E."/>
            <person name="Geurts R."/>
            <person name="Cannon S.B."/>
            <person name="Udvardi M.K."/>
            <person name="Benedito V.A."/>
            <person name="Mayer K.F."/>
            <person name="Gouzy J."/>
            <person name="Schoof H."/>
            <person name="Van de Peer Y."/>
            <person name="Proost S."/>
            <person name="Cook D.R."/>
            <person name="Meyers B.C."/>
            <person name="Spannagl M."/>
            <person name="Cheung F."/>
            <person name="De Mita S."/>
            <person name="Krishnakumar V."/>
            <person name="Gundlach H."/>
            <person name="Zhou S."/>
            <person name="Mudge J."/>
            <person name="Bharti A.K."/>
            <person name="Murray J.D."/>
            <person name="Naoumkina M.A."/>
            <person name="Rosen B."/>
            <person name="Silverstein K.A."/>
            <person name="Tang H."/>
            <person name="Rombauts S."/>
            <person name="Zhao P.X."/>
            <person name="Zhou P."/>
            <person name="Barbe V."/>
            <person name="Bardou P."/>
            <person name="Bechner M."/>
            <person name="Bellec A."/>
            <person name="Berger A."/>
            <person name="Berges H."/>
            <person name="Bidwell S."/>
            <person name="Bisseling T."/>
            <person name="Choisne N."/>
            <person name="Couloux A."/>
            <person name="Denny R."/>
            <person name="Deshpande S."/>
            <person name="Dai X."/>
            <person name="Doyle J.J."/>
            <person name="Dudez A.M."/>
            <person name="Farmer A.D."/>
            <person name="Fouteau S."/>
            <person name="Franken C."/>
            <person name="Gibelin C."/>
            <person name="Gish J."/>
            <person name="Goldstein S."/>
            <person name="Gonzalez A.J."/>
            <person name="Green P.J."/>
            <person name="Hallab A."/>
            <person name="Hartog M."/>
            <person name="Hua A."/>
            <person name="Humphray S.J."/>
            <person name="Jeong D.H."/>
            <person name="Jing Y."/>
            <person name="Jocker A."/>
            <person name="Kenton S.M."/>
            <person name="Kim D.J."/>
            <person name="Klee K."/>
            <person name="Lai H."/>
            <person name="Lang C."/>
            <person name="Lin S."/>
            <person name="Macmil S.L."/>
            <person name="Magdelenat G."/>
            <person name="Matthews L."/>
            <person name="McCorrison J."/>
            <person name="Monaghan E.L."/>
            <person name="Mun J.H."/>
            <person name="Najar F.Z."/>
            <person name="Nicholson C."/>
            <person name="Noirot C."/>
            <person name="O'Bleness M."/>
            <person name="Paule C.R."/>
            <person name="Poulain J."/>
            <person name="Prion F."/>
            <person name="Qin B."/>
            <person name="Qu C."/>
            <person name="Retzel E.F."/>
            <person name="Riddle C."/>
            <person name="Sallet E."/>
            <person name="Samain S."/>
            <person name="Samson N."/>
            <person name="Sanders I."/>
            <person name="Saurat O."/>
            <person name="Scarpelli C."/>
            <person name="Schiex T."/>
            <person name="Segurens B."/>
            <person name="Severin A.J."/>
            <person name="Sherrier D.J."/>
            <person name="Shi R."/>
            <person name="Sims S."/>
            <person name="Singer S.R."/>
            <person name="Sinharoy S."/>
            <person name="Sterck L."/>
            <person name="Viollet A."/>
            <person name="Wang B.B."/>
            <person name="Wang K."/>
            <person name="Wang M."/>
            <person name="Wang X."/>
            <person name="Warfsmann J."/>
            <person name="Weissenbach J."/>
            <person name="White D.D."/>
            <person name="White J.D."/>
            <person name="Wiley G.B."/>
            <person name="Wincker P."/>
            <person name="Xing Y."/>
            <person name="Yang L."/>
            <person name="Yao Z."/>
            <person name="Ying F."/>
            <person name="Zhai J."/>
            <person name="Zhou L."/>
            <person name="Zuber A."/>
            <person name="Denarie J."/>
            <person name="Dixon R.A."/>
            <person name="May G.D."/>
            <person name="Schwartz D.C."/>
            <person name="Rogers J."/>
            <person name="Quetier F."/>
            <person name="Town C.D."/>
            <person name="Roe B.A."/>
        </authorList>
    </citation>
    <scope>NUCLEOTIDE SEQUENCE [LARGE SCALE GENOMIC DNA]</scope>
    <source>
        <strain evidence="2">A17</strain>
        <strain evidence="3 4">cv. Jemalong A17</strain>
    </source>
</reference>
<evidence type="ECO:0000313" key="3">
    <source>
        <dbReference type="EnsemblPlants" id="KEH33236"/>
    </source>
</evidence>
<dbReference type="EMBL" id="CM001219">
    <property type="protein sequence ID" value="KEH33236.1"/>
    <property type="molecule type" value="Genomic_DNA"/>
</dbReference>
<reference evidence="3" key="3">
    <citation type="submission" date="2015-04" db="UniProtKB">
        <authorList>
            <consortium name="EnsemblPlants"/>
        </authorList>
    </citation>
    <scope>IDENTIFICATION</scope>
    <source>
        <strain evidence="3">cv. Jemalong A17</strain>
    </source>
</reference>
<dbReference type="Proteomes" id="UP000002051">
    <property type="component" value="Chromosome 3"/>
</dbReference>
<organism evidence="2 4">
    <name type="scientific">Medicago truncatula</name>
    <name type="common">Barrel medic</name>
    <name type="synonym">Medicago tribuloides</name>
    <dbReference type="NCBI Taxonomy" id="3880"/>
    <lineage>
        <taxon>Eukaryota</taxon>
        <taxon>Viridiplantae</taxon>
        <taxon>Streptophyta</taxon>
        <taxon>Embryophyta</taxon>
        <taxon>Tracheophyta</taxon>
        <taxon>Spermatophyta</taxon>
        <taxon>Magnoliopsida</taxon>
        <taxon>eudicotyledons</taxon>
        <taxon>Gunneridae</taxon>
        <taxon>Pentapetalae</taxon>
        <taxon>rosids</taxon>
        <taxon>fabids</taxon>
        <taxon>Fabales</taxon>
        <taxon>Fabaceae</taxon>
        <taxon>Papilionoideae</taxon>
        <taxon>50 kb inversion clade</taxon>
        <taxon>NPAAA clade</taxon>
        <taxon>Hologalegina</taxon>
        <taxon>IRL clade</taxon>
        <taxon>Trifolieae</taxon>
        <taxon>Medicago</taxon>
    </lineage>
</organism>
<evidence type="ECO:0000313" key="2">
    <source>
        <dbReference type="EMBL" id="KEH33236.1"/>
    </source>
</evidence>
<feature type="region of interest" description="Disordered" evidence="1">
    <location>
        <begin position="54"/>
        <end position="73"/>
    </location>
</feature>
<proteinExistence type="predicted"/>
<keyword evidence="4" id="KW-1185">Reference proteome</keyword>
<feature type="compositionally biased region" description="Low complexity" evidence="1">
    <location>
        <begin position="54"/>
        <end position="69"/>
    </location>
</feature>
<gene>
    <name evidence="2" type="ordered locus">MTR_3g029875</name>
</gene>
<protein>
    <submittedName>
        <fullName evidence="2 3">Uncharacterized protein</fullName>
    </submittedName>
</protein>
<evidence type="ECO:0000313" key="4">
    <source>
        <dbReference type="Proteomes" id="UP000002051"/>
    </source>
</evidence>
<reference evidence="2 4" key="2">
    <citation type="journal article" date="2014" name="BMC Genomics">
        <title>An improved genome release (version Mt4.0) for the model legume Medicago truncatula.</title>
        <authorList>
            <person name="Tang H."/>
            <person name="Krishnakumar V."/>
            <person name="Bidwell S."/>
            <person name="Rosen B."/>
            <person name="Chan A."/>
            <person name="Zhou S."/>
            <person name="Gentzbittel L."/>
            <person name="Childs K.L."/>
            <person name="Yandell M."/>
            <person name="Gundlach H."/>
            <person name="Mayer K.F."/>
            <person name="Schwartz D.C."/>
            <person name="Town C.D."/>
        </authorList>
    </citation>
    <scope>GENOME REANNOTATION</scope>
    <source>
        <strain evidence="2">A17</strain>
        <strain evidence="3 4">cv. Jemalong A17</strain>
    </source>
</reference>